<gene>
    <name evidence="1" type="ORF">EZS28_016793</name>
</gene>
<comment type="caution">
    <text evidence="1">The sequence shown here is derived from an EMBL/GenBank/DDBJ whole genome shotgun (WGS) entry which is preliminary data.</text>
</comment>
<reference evidence="1 2" key="1">
    <citation type="submission" date="2019-03" db="EMBL/GenBank/DDBJ databases">
        <title>Single cell metagenomics reveals metabolic interactions within the superorganism composed of flagellate Streblomastix strix and complex community of Bacteroidetes bacteria on its surface.</title>
        <authorList>
            <person name="Treitli S.C."/>
            <person name="Kolisko M."/>
            <person name="Husnik F."/>
            <person name="Keeling P."/>
            <person name="Hampl V."/>
        </authorList>
    </citation>
    <scope>NUCLEOTIDE SEQUENCE [LARGE SCALE GENOMIC DNA]</scope>
    <source>
        <strain evidence="1">ST1C</strain>
    </source>
</reference>
<evidence type="ECO:0000313" key="2">
    <source>
        <dbReference type="Proteomes" id="UP000324800"/>
    </source>
</evidence>
<sequence length="96" mass="10560">MIPSEKPDIIYLLKEPAEDVIFNYKKFNVRIVNMQNAAVGDVTATKFIKTGGTVNDMLLANGDTKAISYIVGNYVDLATNQTIYGIKTADSIKKTN</sequence>
<dbReference type="EMBL" id="SNRW01004276">
    <property type="protein sequence ID" value="KAA6387677.1"/>
    <property type="molecule type" value="Genomic_DNA"/>
</dbReference>
<name>A0A5J4VYG3_9EUKA</name>
<protein>
    <submittedName>
        <fullName evidence="1">Uncharacterized protein</fullName>
    </submittedName>
</protein>
<feature type="non-terminal residue" evidence="1">
    <location>
        <position position="96"/>
    </location>
</feature>
<organism evidence="1 2">
    <name type="scientific">Streblomastix strix</name>
    <dbReference type="NCBI Taxonomy" id="222440"/>
    <lineage>
        <taxon>Eukaryota</taxon>
        <taxon>Metamonada</taxon>
        <taxon>Preaxostyla</taxon>
        <taxon>Oxymonadida</taxon>
        <taxon>Streblomastigidae</taxon>
        <taxon>Streblomastix</taxon>
    </lineage>
</organism>
<dbReference type="AlphaFoldDB" id="A0A5J4VYG3"/>
<evidence type="ECO:0000313" key="1">
    <source>
        <dbReference type="EMBL" id="KAA6387677.1"/>
    </source>
</evidence>
<dbReference type="Proteomes" id="UP000324800">
    <property type="component" value="Unassembled WGS sequence"/>
</dbReference>
<proteinExistence type="predicted"/>
<accession>A0A5J4VYG3</accession>